<dbReference type="PANTHER" id="PTHR36456">
    <property type="entry name" value="UPF0232 PROTEIN SCO3875"/>
    <property type="match status" value="1"/>
</dbReference>
<dbReference type="InterPro" id="IPR007922">
    <property type="entry name" value="DciA-like"/>
</dbReference>
<evidence type="ECO:0000313" key="1">
    <source>
        <dbReference type="EMBL" id="NLR93077.1"/>
    </source>
</evidence>
<gene>
    <name evidence="1" type="ORF">HGP29_17825</name>
</gene>
<accession>A0A7X8XXB1</accession>
<reference evidence="1 2" key="1">
    <citation type="submission" date="2020-04" db="EMBL/GenBank/DDBJ databases">
        <title>Flammeovirga sp. SR4, a novel species isolated from seawater.</title>
        <authorList>
            <person name="Wang X."/>
        </authorList>
    </citation>
    <scope>NUCLEOTIDE SEQUENCE [LARGE SCALE GENOMIC DNA]</scope>
    <source>
        <strain evidence="1 2">SR4</strain>
    </source>
</reference>
<proteinExistence type="predicted"/>
<dbReference type="Proteomes" id="UP000585050">
    <property type="component" value="Unassembled WGS sequence"/>
</dbReference>
<keyword evidence="2" id="KW-1185">Reference proteome</keyword>
<dbReference type="PANTHER" id="PTHR36456:SF1">
    <property type="entry name" value="UPF0232 PROTEIN SCO3875"/>
    <property type="match status" value="1"/>
</dbReference>
<dbReference type="RefSeq" id="WP_168883785.1">
    <property type="nucleotide sequence ID" value="NZ_JABAIL010000005.1"/>
</dbReference>
<evidence type="ECO:0000313" key="2">
    <source>
        <dbReference type="Proteomes" id="UP000585050"/>
    </source>
</evidence>
<organism evidence="1 2">
    <name type="scientific">Flammeovirga agarivorans</name>
    <dbReference type="NCBI Taxonomy" id="2726742"/>
    <lineage>
        <taxon>Bacteria</taxon>
        <taxon>Pseudomonadati</taxon>
        <taxon>Bacteroidota</taxon>
        <taxon>Cytophagia</taxon>
        <taxon>Cytophagales</taxon>
        <taxon>Flammeovirgaceae</taxon>
        <taxon>Flammeovirga</taxon>
    </lineage>
</organism>
<dbReference type="EMBL" id="JABAIL010000005">
    <property type="protein sequence ID" value="NLR93077.1"/>
    <property type="molecule type" value="Genomic_DNA"/>
</dbReference>
<protein>
    <submittedName>
        <fullName evidence="1">DUF721 domain-containing protein</fullName>
    </submittedName>
</protein>
<dbReference type="AlphaFoldDB" id="A0A7X8XXB1"/>
<name>A0A7X8XXB1_9BACT</name>
<dbReference type="Pfam" id="PF05258">
    <property type="entry name" value="DciA"/>
    <property type="match status" value="1"/>
</dbReference>
<sequence length="113" mass="13050">MSENKKSVYRFRKKTPIPKKHETLGIGDAMQQFVKSLKKSHSYNEAIISKVWGEVMGHTIASRTLSIKLRGKVLYVKLNAPSLKNELNMAREHVVNRINQRLRTEVLTEVKFT</sequence>
<comment type="caution">
    <text evidence="1">The sequence shown here is derived from an EMBL/GenBank/DDBJ whole genome shotgun (WGS) entry which is preliminary data.</text>
</comment>